<reference evidence="4" key="1">
    <citation type="journal article" date="2019" name="Int. J. Syst. Evol. Microbiol.">
        <title>The Global Catalogue of Microorganisms (GCM) 10K type strain sequencing project: providing services to taxonomists for standard genome sequencing and annotation.</title>
        <authorList>
            <consortium name="The Broad Institute Genomics Platform"/>
            <consortium name="The Broad Institute Genome Sequencing Center for Infectious Disease"/>
            <person name="Wu L."/>
            <person name="Ma J."/>
        </authorList>
    </citation>
    <scope>NUCLEOTIDE SEQUENCE [LARGE SCALE GENOMIC DNA]</scope>
    <source>
        <strain evidence="4">JCM 16904</strain>
    </source>
</reference>
<protein>
    <recommendedName>
        <fullName evidence="2">DUF4440 domain-containing protein</fullName>
    </recommendedName>
</protein>
<evidence type="ECO:0000259" key="2">
    <source>
        <dbReference type="Pfam" id="PF14534"/>
    </source>
</evidence>
<dbReference type="Gene3D" id="3.10.450.50">
    <property type="match status" value="1"/>
</dbReference>
<evidence type="ECO:0000313" key="4">
    <source>
        <dbReference type="Proteomes" id="UP001500902"/>
    </source>
</evidence>
<accession>A0ABP7DUG6</accession>
<feature type="region of interest" description="Disordered" evidence="1">
    <location>
        <begin position="1"/>
        <end position="25"/>
    </location>
</feature>
<dbReference type="InterPro" id="IPR027843">
    <property type="entry name" value="DUF4440"/>
</dbReference>
<evidence type="ECO:0000313" key="3">
    <source>
        <dbReference type="EMBL" id="GAA3710445.1"/>
    </source>
</evidence>
<dbReference type="Proteomes" id="UP001500902">
    <property type="component" value="Unassembled WGS sequence"/>
</dbReference>
<evidence type="ECO:0000256" key="1">
    <source>
        <dbReference type="SAM" id="MobiDB-lite"/>
    </source>
</evidence>
<name>A0ABP7DUG6_9ACTN</name>
<dbReference type="EMBL" id="BAAAZP010000207">
    <property type="protein sequence ID" value="GAA3710445.1"/>
    <property type="molecule type" value="Genomic_DNA"/>
</dbReference>
<proteinExistence type="predicted"/>
<sequence length="150" mass="16248">MSEETVRETAGEAAREVAGETAREAAREAAREVARHHRVIERWLTGAATRSEFAAFADAHAPGFTLIGPDGTVLGRQEVLALVEAAHGGAPGLTITIENARVVAESGDLLIVTYEERHHTGDGTKARRATATLGNAPAWRWWHLHETWLP</sequence>
<gene>
    <name evidence="3" type="ORF">GCM10022224_089980</name>
</gene>
<dbReference type="PIRSF" id="PIRSF029394">
    <property type="entry name" value="UCP029394"/>
    <property type="match status" value="1"/>
</dbReference>
<feature type="domain" description="DUF4440" evidence="2">
    <location>
        <begin position="40"/>
        <end position="128"/>
    </location>
</feature>
<dbReference type="InterPro" id="IPR032710">
    <property type="entry name" value="NTF2-like_dom_sf"/>
</dbReference>
<dbReference type="RefSeq" id="WP_344893555.1">
    <property type="nucleotide sequence ID" value="NZ_BAAAZP010000207.1"/>
</dbReference>
<dbReference type="Pfam" id="PF14534">
    <property type="entry name" value="DUF4440"/>
    <property type="match status" value="1"/>
</dbReference>
<organism evidence="3 4">
    <name type="scientific">Nonomuraea antimicrobica</name>
    <dbReference type="NCBI Taxonomy" id="561173"/>
    <lineage>
        <taxon>Bacteria</taxon>
        <taxon>Bacillati</taxon>
        <taxon>Actinomycetota</taxon>
        <taxon>Actinomycetes</taxon>
        <taxon>Streptosporangiales</taxon>
        <taxon>Streptosporangiaceae</taxon>
        <taxon>Nonomuraea</taxon>
    </lineage>
</organism>
<keyword evidence="4" id="KW-1185">Reference proteome</keyword>
<dbReference type="SUPFAM" id="SSF54427">
    <property type="entry name" value="NTF2-like"/>
    <property type="match status" value="1"/>
</dbReference>
<dbReference type="InterPro" id="IPR016918">
    <property type="entry name" value="UCP029394"/>
</dbReference>
<comment type="caution">
    <text evidence="3">The sequence shown here is derived from an EMBL/GenBank/DDBJ whole genome shotgun (WGS) entry which is preliminary data.</text>
</comment>